<name>A0A3D8IRM7_9HELI</name>
<comment type="caution">
    <text evidence="4">The sequence shown here is derived from an EMBL/GenBank/DDBJ whole genome shotgun (WGS) entry which is preliminary data.</text>
</comment>
<evidence type="ECO:0000256" key="3">
    <source>
        <dbReference type="SAM" id="Phobius"/>
    </source>
</evidence>
<dbReference type="RefSeq" id="WP_115542091.1">
    <property type="nucleotide sequence ID" value="NZ_NXLQ01000001.1"/>
</dbReference>
<evidence type="ECO:0000256" key="2">
    <source>
        <dbReference type="SAM" id="MobiDB-lite"/>
    </source>
</evidence>
<feature type="compositionally biased region" description="Polar residues" evidence="2">
    <location>
        <begin position="10"/>
        <end position="24"/>
    </location>
</feature>
<protein>
    <recommendedName>
        <fullName evidence="6">Transmembrane protein</fullName>
    </recommendedName>
</protein>
<accession>A0A3D8IRM7</accession>
<dbReference type="EMBL" id="NXLQ01000001">
    <property type="protein sequence ID" value="RDU67565.1"/>
    <property type="molecule type" value="Genomic_DNA"/>
</dbReference>
<evidence type="ECO:0000313" key="5">
    <source>
        <dbReference type="Proteomes" id="UP000256379"/>
    </source>
</evidence>
<feature type="compositionally biased region" description="Polar residues" evidence="2">
    <location>
        <begin position="210"/>
        <end position="221"/>
    </location>
</feature>
<dbReference type="Proteomes" id="UP000256379">
    <property type="component" value="Unassembled WGS sequence"/>
</dbReference>
<keyword evidence="3" id="KW-1133">Transmembrane helix</keyword>
<feature type="region of interest" description="Disordered" evidence="2">
    <location>
        <begin position="199"/>
        <end position="221"/>
    </location>
</feature>
<keyword evidence="3" id="KW-0812">Transmembrane</keyword>
<keyword evidence="5" id="KW-1185">Reference proteome</keyword>
<dbReference type="OrthoDB" id="5330176at2"/>
<keyword evidence="3" id="KW-0472">Membrane</keyword>
<evidence type="ECO:0008006" key="6">
    <source>
        <dbReference type="Google" id="ProtNLM"/>
    </source>
</evidence>
<evidence type="ECO:0000256" key="1">
    <source>
        <dbReference type="SAM" id="Coils"/>
    </source>
</evidence>
<keyword evidence="1" id="KW-0175">Coiled coil</keyword>
<evidence type="ECO:0000313" key="4">
    <source>
        <dbReference type="EMBL" id="RDU67565.1"/>
    </source>
</evidence>
<reference evidence="4 5" key="1">
    <citation type="submission" date="2018-04" db="EMBL/GenBank/DDBJ databases">
        <title>Novel Campyloabacter and Helicobacter Species and Strains.</title>
        <authorList>
            <person name="Mannion A.J."/>
            <person name="Shen Z."/>
            <person name="Fox J.G."/>
        </authorList>
    </citation>
    <scope>NUCLEOTIDE SEQUENCE [LARGE SCALE GENOMIC DNA]</scope>
    <source>
        <strain evidence="4 5">MIT 17-337</strain>
    </source>
</reference>
<organism evidence="4 5">
    <name type="scientific">Helicobacter didelphidarum</name>
    <dbReference type="NCBI Taxonomy" id="2040648"/>
    <lineage>
        <taxon>Bacteria</taxon>
        <taxon>Pseudomonadati</taxon>
        <taxon>Campylobacterota</taxon>
        <taxon>Epsilonproteobacteria</taxon>
        <taxon>Campylobacterales</taxon>
        <taxon>Helicobacteraceae</taxon>
        <taxon>Helicobacter</taxon>
    </lineage>
</organism>
<feature type="transmembrane region" description="Helical" evidence="3">
    <location>
        <begin position="273"/>
        <end position="293"/>
    </location>
</feature>
<dbReference type="AlphaFoldDB" id="A0A3D8IRM7"/>
<proteinExistence type="predicted"/>
<sequence>MSNTKKSDNHQQINQISELDNLQPISQKTQNMKKEESVLEESVIPVDIFNEVSAITFTHNNTNNLIQTKQQLLPEQQIKEELIEQLESQSKSFVEQDEQSKQDVRELNQLHGQNVQESSDIAHLTNQIQHENNEDFIEQQDMSQIQNPHQDSVSEIPENMINNFEDSHIIHNQNIDNKDEKHENTEEFFDKDSNEAIQNQTQDSNKHTNQETSNPDNLQEYTSRQCISDEDRESLMQEILEDKTSKKRKKSKKIKKAFKYKRHWGYILYSKRLLGSIIVLACFIGLYTGYLLFGTTSLQVLWGLNQQKKTLEERVEQSRIENAQLQKKVLELLSLEPD</sequence>
<feature type="coiled-coil region" evidence="1">
    <location>
        <begin position="301"/>
        <end position="328"/>
    </location>
</feature>
<feature type="region of interest" description="Disordered" evidence="2">
    <location>
        <begin position="1"/>
        <end position="24"/>
    </location>
</feature>
<gene>
    <name evidence="4" type="ORF">CQA53_00695</name>
</gene>